<accession>A0A315ZIA5</accession>
<evidence type="ECO:0000313" key="1">
    <source>
        <dbReference type="EMBL" id="PWJ44548.1"/>
    </source>
</evidence>
<dbReference type="Proteomes" id="UP000245535">
    <property type="component" value="Unassembled WGS sequence"/>
</dbReference>
<gene>
    <name evidence="1" type="ORF">BC781_101919</name>
</gene>
<dbReference type="PROSITE" id="PS51257">
    <property type="entry name" value="PROKAR_LIPOPROTEIN"/>
    <property type="match status" value="1"/>
</dbReference>
<protein>
    <submittedName>
        <fullName evidence="1">Uncharacterized protein</fullName>
    </submittedName>
</protein>
<organism evidence="1 2">
    <name type="scientific">Sediminitomix flava</name>
    <dbReference type="NCBI Taxonomy" id="379075"/>
    <lineage>
        <taxon>Bacteria</taxon>
        <taxon>Pseudomonadati</taxon>
        <taxon>Bacteroidota</taxon>
        <taxon>Cytophagia</taxon>
        <taxon>Cytophagales</taxon>
        <taxon>Flammeovirgaceae</taxon>
        <taxon>Sediminitomix</taxon>
    </lineage>
</organism>
<comment type="caution">
    <text evidence="1">The sequence shown here is derived from an EMBL/GenBank/DDBJ whole genome shotgun (WGS) entry which is preliminary data.</text>
</comment>
<dbReference type="OrthoDB" id="10015886at2"/>
<dbReference type="EMBL" id="QGDO01000001">
    <property type="protein sequence ID" value="PWJ44548.1"/>
    <property type="molecule type" value="Genomic_DNA"/>
</dbReference>
<dbReference type="AlphaFoldDB" id="A0A315ZIA5"/>
<name>A0A315ZIA5_SEDFL</name>
<sequence length="569" mass="65628">MKIRLFLSLIVLLPLFTSCEEDLESNIDTTLEQLPSLVLPDFARGNTEIQLGDLDKVENLSAVTEVSYSIDGKEIGTSSTAPFMISFDSKEFDDGVQKLIATLKTASESYVVESELMIDNIAFTLEVGEGYTSTSYWYWLTNENGEQLSEVIGLKDNTVQHLYIPEDYKGDRILFVTSEHSKHDWGEYKNENLFLRLNYLDTKNDIIWKFNVWDPDELNPTKELVAQIEVPFDDSYEYSQLKLEESDYRYWVENERHTYDGYKADVYAYAGEPLPETMRFVLYSRLRYSSERISIYLEAQKDDLITVDLSEFETKNNYMVFDSPGVVSLMYENTGMYPTDLFFSLEEHFINGDFTNKEYRWYIPHNLADASVYESNLGSSSYSTKEPSYSSISYTYGKPITERSLWKGSVDILKNAGPFGGIDLNVIGDDYSVLSLSSNLREAITDKHTKRFNLTISGITPEDDFSNFNLELSGDLLQKEPLFAELKSNITEFSSYGVMKYEENGISLGEYTYRNSQRYVAFINTNSNARVSSDLNHMKYNFEQGNSFQNSKEYFHQFHLSELEKMKNK</sequence>
<keyword evidence="2" id="KW-1185">Reference proteome</keyword>
<dbReference type="RefSeq" id="WP_109616034.1">
    <property type="nucleotide sequence ID" value="NZ_QGDO01000001.1"/>
</dbReference>
<evidence type="ECO:0000313" key="2">
    <source>
        <dbReference type="Proteomes" id="UP000245535"/>
    </source>
</evidence>
<proteinExistence type="predicted"/>
<reference evidence="1 2" key="1">
    <citation type="submission" date="2018-03" db="EMBL/GenBank/DDBJ databases">
        <title>Genomic Encyclopedia of Archaeal and Bacterial Type Strains, Phase II (KMG-II): from individual species to whole genera.</title>
        <authorList>
            <person name="Goeker M."/>
        </authorList>
    </citation>
    <scope>NUCLEOTIDE SEQUENCE [LARGE SCALE GENOMIC DNA]</scope>
    <source>
        <strain evidence="1 2">DSM 28229</strain>
    </source>
</reference>